<evidence type="ECO:0000313" key="1">
    <source>
        <dbReference type="EMBL" id="KAK6784359.1"/>
    </source>
</evidence>
<organism evidence="1 2">
    <name type="scientific">Solanum bulbocastanum</name>
    <name type="common">Wild potato</name>
    <dbReference type="NCBI Taxonomy" id="147425"/>
    <lineage>
        <taxon>Eukaryota</taxon>
        <taxon>Viridiplantae</taxon>
        <taxon>Streptophyta</taxon>
        <taxon>Embryophyta</taxon>
        <taxon>Tracheophyta</taxon>
        <taxon>Spermatophyta</taxon>
        <taxon>Magnoliopsida</taxon>
        <taxon>eudicotyledons</taxon>
        <taxon>Gunneridae</taxon>
        <taxon>Pentapetalae</taxon>
        <taxon>asterids</taxon>
        <taxon>lamiids</taxon>
        <taxon>Solanales</taxon>
        <taxon>Solanaceae</taxon>
        <taxon>Solanoideae</taxon>
        <taxon>Solaneae</taxon>
        <taxon>Solanum</taxon>
    </lineage>
</organism>
<comment type="caution">
    <text evidence="1">The sequence shown here is derived from an EMBL/GenBank/DDBJ whole genome shotgun (WGS) entry which is preliminary data.</text>
</comment>
<dbReference type="EMBL" id="JBANQN010000007">
    <property type="protein sequence ID" value="KAK6784359.1"/>
    <property type="molecule type" value="Genomic_DNA"/>
</dbReference>
<gene>
    <name evidence="1" type="ORF">RDI58_017814</name>
</gene>
<accession>A0AAN8Y970</accession>
<proteinExistence type="predicted"/>
<sequence length="11" mass="1354">MDYMLRVSLLL</sequence>
<reference evidence="1 2" key="1">
    <citation type="submission" date="2024-02" db="EMBL/GenBank/DDBJ databases">
        <title>de novo genome assembly of Solanum bulbocastanum strain 11H21.</title>
        <authorList>
            <person name="Hosaka A.J."/>
        </authorList>
    </citation>
    <scope>NUCLEOTIDE SEQUENCE [LARGE SCALE GENOMIC DNA]</scope>
    <source>
        <tissue evidence="1">Young leaves</tissue>
    </source>
</reference>
<name>A0AAN8Y970_SOLBU</name>
<keyword evidence="2" id="KW-1185">Reference proteome</keyword>
<evidence type="ECO:0000313" key="2">
    <source>
        <dbReference type="Proteomes" id="UP001371456"/>
    </source>
</evidence>
<protein>
    <submittedName>
        <fullName evidence="1">Uncharacterized protein</fullName>
    </submittedName>
</protein>
<dbReference type="Proteomes" id="UP001371456">
    <property type="component" value="Unassembled WGS sequence"/>
</dbReference>